<evidence type="ECO:0000313" key="1">
    <source>
        <dbReference type="EMBL" id="GCC44447.1"/>
    </source>
</evidence>
<name>A0A401TP69_CHIPU</name>
<comment type="caution">
    <text evidence="1">The sequence shown here is derived from an EMBL/GenBank/DDBJ whole genome shotgun (WGS) entry which is preliminary data.</text>
</comment>
<protein>
    <submittedName>
        <fullName evidence="1">Uncharacterized protein</fullName>
    </submittedName>
</protein>
<sequence length="114" mass="12739">MKIPTRVRFLAVLGSAQLLVILLVYHEGSRQRVSAIVSALWKTGSVPNTSQANSSQPGDIYANLSLTTHLLVDEDQLPYCPSVSPYLRLVFQSLQMEDRGSEWEGVWIHRDGVE</sequence>
<proteinExistence type="predicted"/>
<dbReference type="AlphaFoldDB" id="A0A401TP69"/>
<dbReference type="EMBL" id="BEZZ01130247">
    <property type="protein sequence ID" value="GCC44447.1"/>
    <property type="molecule type" value="Genomic_DNA"/>
</dbReference>
<organism evidence="1 2">
    <name type="scientific">Chiloscyllium punctatum</name>
    <name type="common">Brownbanded bambooshark</name>
    <name type="synonym">Hemiscyllium punctatum</name>
    <dbReference type="NCBI Taxonomy" id="137246"/>
    <lineage>
        <taxon>Eukaryota</taxon>
        <taxon>Metazoa</taxon>
        <taxon>Chordata</taxon>
        <taxon>Craniata</taxon>
        <taxon>Vertebrata</taxon>
        <taxon>Chondrichthyes</taxon>
        <taxon>Elasmobranchii</taxon>
        <taxon>Galeomorphii</taxon>
        <taxon>Galeoidea</taxon>
        <taxon>Orectolobiformes</taxon>
        <taxon>Hemiscylliidae</taxon>
        <taxon>Chiloscyllium</taxon>
    </lineage>
</organism>
<accession>A0A401TP69</accession>
<keyword evidence="2" id="KW-1185">Reference proteome</keyword>
<gene>
    <name evidence="1" type="ORF">chiPu_0028372</name>
</gene>
<dbReference type="Proteomes" id="UP000287033">
    <property type="component" value="Unassembled WGS sequence"/>
</dbReference>
<dbReference type="STRING" id="137246.A0A401TP69"/>
<reference evidence="1 2" key="1">
    <citation type="journal article" date="2018" name="Nat. Ecol. Evol.">
        <title>Shark genomes provide insights into elasmobranch evolution and the origin of vertebrates.</title>
        <authorList>
            <person name="Hara Y"/>
            <person name="Yamaguchi K"/>
            <person name="Onimaru K"/>
            <person name="Kadota M"/>
            <person name="Koyanagi M"/>
            <person name="Keeley SD"/>
            <person name="Tatsumi K"/>
            <person name="Tanaka K"/>
            <person name="Motone F"/>
            <person name="Kageyama Y"/>
            <person name="Nozu R"/>
            <person name="Adachi N"/>
            <person name="Nishimura O"/>
            <person name="Nakagawa R"/>
            <person name="Tanegashima C"/>
            <person name="Kiyatake I"/>
            <person name="Matsumoto R"/>
            <person name="Murakumo K"/>
            <person name="Nishida K"/>
            <person name="Terakita A"/>
            <person name="Kuratani S"/>
            <person name="Sato K"/>
            <person name="Hyodo S Kuraku.S."/>
        </authorList>
    </citation>
    <scope>NUCLEOTIDE SEQUENCE [LARGE SCALE GENOMIC DNA]</scope>
</reference>
<evidence type="ECO:0000313" key="2">
    <source>
        <dbReference type="Proteomes" id="UP000287033"/>
    </source>
</evidence>